<accession>A0A1B8R1M0</accession>
<dbReference type="InterPro" id="IPR004360">
    <property type="entry name" value="Glyas_Fos-R_dOase_dom"/>
</dbReference>
<dbReference type="Pfam" id="PF00903">
    <property type="entry name" value="Glyoxalase"/>
    <property type="match status" value="1"/>
</dbReference>
<dbReference type="PANTHER" id="PTHR35006:SF4">
    <property type="entry name" value="BLR7706 PROTEIN"/>
    <property type="match status" value="1"/>
</dbReference>
<feature type="domain" description="VOC" evidence="1">
    <location>
        <begin position="1"/>
        <end position="129"/>
    </location>
</feature>
<dbReference type="SUPFAM" id="SSF54593">
    <property type="entry name" value="Glyoxalase/Bleomycin resistance protein/Dihydroxybiphenyl dioxygenase"/>
    <property type="match status" value="1"/>
</dbReference>
<dbReference type="EMBL" id="KX492352">
    <property type="protein sequence ID" value="AOO94716.1"/>
    <property type="molecule type" value="Genomic_DNA"/>
</dbReference>
<protein>
    <submittedName>
        <fullName evidence="2">Glyoxalase</fullName>
    </submittedName>
</protein>
<dbReference type="CDD" id="cd07262">
    <property type="entry name" value="VOC_like"/>
    <property type="match status" value="1"/>
</dbReference>
<dbReference type="RefSeq" id="WP_018446054.1">
    <property type="nucleotide sequence ID" value="NZ_MAMO01000178.1"/>
</dbReference>
<dbReference type="InterPro" id="IPR037523">
    <property type="entry name" value="VOC_core"/>
</dbReference>
<dbReference type="Gene3D" id="3.10.180.10">
    <property type="entry name" value="2,3-Dihydroxybiphenyl 1,2-Dioxygenase, domain 1"/>
    <property type="match status" value="1"/>
</dbReference>
<organism evidence="2">
    <name type="scientific">Rhizobium leguminosarum bv. trifolii</name>
    <dbReference type="NCBI Taxonomy" id="386"/>
    <lineage>
        <taxon>Bacteria</taxon>
        <taxon>Pseudomonadati</taxon>
        <taxon>Pseudomonadota</taxon>
        <taxon>Alphaproteobacteria</taxon>
        <taxon>Hyphomicrobiales</taxon>
        <taxon>Rhizobiaceae</taxon>
        <taxon>Rhizobium/Agrobacterium group</taxon>
        <taxon>Rhizobium</taxon>
    </lineage>
</organism>
<reference evidence="2" key="1">
    <citation type="journal article" date="2015" name="BMC Genomics">
        <title>Transcriptome profiling of a Rhizobium leguminosarum bv. trifolii rosR mutant reveals the role of the transcriptional regulator RosR in motility, synthesis of cell-surface components, and other cellular processes.</title>
        <authorList>
            <person name="Rachwal K."/>
            <person name="Matczynska E."/>
            <person name="Janczarek M."/>
        </authorList>
    </citation>
    <scope>NUCLEOTIDE SEQUENCE</scope>
    <source>
        <strain evidence="2">Rt24.2</strain>
    </source>
</reference>
<proteinExistence type="predicted"/>
<evidence type="ECO:0000313" key="2">
    <source>
        <dbReference type="EMBL" id="AOO94716.1"/>
    </source>
</evidence>
<evidence type="ECO:0000259" key="1">
    <source>
        <dbReference type="PROSITE" id="PS51819"/>
    </source>
</evidence>
<dbReference type="PANTHER" id="PTHR35006">
    <property type="entry name" value="GLYOXALASE FAMILY PROTEIN (AFU_ORTHOLOGUE AFUA_5G14830)"/>
    <property type="match status" value="1"/>
</dbReference>
<reference evidence="2" key="2">
    <citation type="journal article" date="2016" name="Front. Microbiol.">
        <title>The Regulatory Protein RosR Affects Rhizobium leguminosarum bv. trifolii Protein Profiles, Cell Surface Properties, and Symbiosis with Clover.</title>
        <authorList>
            <person name="Rachwal K."/>
            <person name="Boguszewska A."/>
            <person name="Kopcinska J."/>
            <person name="Karas M."/>
            <person name="Tchorzewski M."/>
            <person name="Janczarek M."/>
        </authorList>
    </citation>
    <scope>NUCLEOTIDE SEQUENCE</scope>
    <source>
        <strain evidence="2">Rt24.2</strain>
    </source>
</reference>
<name>A0A1B8R1M0_RHILT</name>
<dbReference type="PROSITE" id="PS51819">
    <property type="entry name" value="VOC"/>
    <property type="match status" value="1"/>
</dbReference>
<dbReference type="AlphaFoldDB" id="A0A1B8R1M0"/>
<sequence>MLHHASLGVSDIERSAAFYDAALAALGYIRVWDDIRPGQTGQAIGYGLPGGGDKLAIKHRPDGQRAPGPGFHLAFAAPSRQAVDQFYAVAIAQGGSDNGRPGLRPHYGEHYYAAFVMDPDGHALEAVFNSSE</sequence>
<dbReference type="InterPro" id="IPR029068">
    <property type="entry name" value="Glyas_Bleomycin-R_OHBP_Dase"/>
</dbReference>